<evidence type="ECO:0000256" key="9">
    <source>
        <dbReference type="ARBA" id="ARBA00022989"/>
    </source>
</evidence>
<evidence type="ECO:0000313" key="23">
    <source>
        <dbReference type="Ensembl" id="ENSJJAP00000006412.1"/>
    </source>
</evidence>
<evidence type="ECO:0000256" key="2">
    <source>
        <dbReference type="ARBA" id="ARBA00004479"/>
    </source>
</evidence>
<dbReference type="InterPro" id="IPR050650">
    <property type="entry name" value="Type-II_Cytokine-TF_Rcpt"/>
</dbReference>
<feature type="lipid moiety-binding region" description="S-palmitoyl cysteine" evidence="18">
    <location>
        <position position="271"/>
    </location>
</feature>
<dbReference type="GO" id="GO:0004252">
    <property type="term" value="F:serine-type endopeptidase activity"/>
    <property type="evidence" value="ECO:0007669"/>
    <property type="project" value="Ensembl"/>
</dbReference>
<evidence type="ECO:0000313" key="24">
    <source>
        <dbReference type="Proteomes" id="UP000694385"/>
    </source>
</evidence>
<evidence type="ECO:0000256" key="11">
    <source>
        <dbReference type="ARBA" id="ARBA00023136"/>
    </source>
</evidence>
<keyword evidence="10 16" id="KW-0094">Blood coagulation</keyword>
<keyword evidence="8 20" id="KW-0732">Signal</keyword>
<evidence type="ECO:0000256" key="7">
    <source>
        <dbReference type="ARBA" id="ARBA00022696"/>
    </source>
</evidence>
<proteinExistence type="inferred from homology"/>
<feature type="chain" id="PRO_5034631734" description="Tissue factor" evidence="20">
    <location>
        <begin position="29"/>
        <end position="289"/>
    </location>
</feature>
<evidence type="ECO:0000256" key="12">
    <source>
        <dbReference type="ARBA" id="ARBA00023139"/>
    </source>
</evidence>
<dbReference type="PANTHER" id="PTHR20859">
    <property type="entry name" value="INTERFERON/INTERLEUKIN RECEPTOR"/>
    <property type="match status" value="1"/>
</dbReference>
<comment type="similarity">
    <text evidence="3 16">Belongs to the tissue factor family.</text>
</comment>
<feature type="disulfide bond" evidence="17">
    <location>
        <begin position="75"/>
        <end position="83"/>
    </location>
</feature>
<dbReference type="GO" id="GO:0002543">
    <property type="term" value="P:activation of blood coagulation via clotting cascade"/>
    <property type="evidence" value="ECO:0007669"/>
    <property type="project" value="Ensembl"/>
</dbReference>
<feature type="disulfide bond" evidence="17">
    <location>
        <begin position="212"/>
        <end position="235"/>
    </location>
</feature>
<comment type="subunit">
    <text evidence="4">Interacts with HSPE; the interaction, inhibited by heparin, promotes the generation of activated factor X and activates coagulation in the presence of activated factor VII.</text>
</comment>
<dbReference type="InterPro" id="IPR013783">
    <property type="entry name" value="Ig-like_fold"/>
</dbReference>
<evidence type="ECO:0000256" key="18">
    <source>
        <dbReference type="PIRSR" id="PIRSR002498-2"/>
    </source>
</evidence>
<evidence type="ECO:0000256" key="15">
    <source>
        <dbReference type="ARBA" id="ARBA00023288"/>
    </source>
</evidence>
<dbReference type="GO" id="GO:0050927">
    <property type="term" value="P:positive regulation of positive chemotaxis"/>
    <property type="evidence" value="ECO:0007669"/>
    <property type="project" value="Ensembl"/>
</dbReference>
<dbReference type="GO" id="GO:0032008">
    <property type="term" value="P:positive regulation of TOR signaling"/>
    <property type="evidence" value="ECO:0007669"/>
    <property type="project" value="Ensembl"/>
</dbReference>
<evidence type="ECO:0000256" key="3">
    <source>
        <dbReference type="ARBA" id="ARBA00009197"/>
    </source>
</evidence>
<dbReference type="InterPro" id="IPR003961">
    <property type="entry name" value="FN3_dom"/>
</dbReference>
<dbReference type="GO" id="GO:0032757">
    <property type="term" value="P:positive regulation of interleukin-8 production"/>
    <property type="evidence" value="ECO:0007669"/>
    <property type="project" value="Ensembl"/>
</dbReference>
<feature type="domain" description="Interferon/interleukin receptor" evidence="22">
    <location>
        <begin position="132"/>
        <end position="237"/>
    </location>
</feature>
<feature type="signal peptide" evidence="20">
    <location>
        <begin position="1"/>
        <end position="28"/>
    </location>
</feature>
<dbReference type="GO" id="GO:0005615">
    <property type="term" value="C:extracellular space"/>
    <property type="evidence" value="ECO:0007669"/>
    <property type="project" value="Ensembl"/>
</dbReference>
<dbReference type="Proteomes" id="UP000694385">
    <property type="component" value="Unassembled WGS sequence"/>
</dbReference>
<evidence type="ECO:0000256" key="5">
    <source>
        <dbReference type="ARBA" id="ARBA00018722"/>
    </source>
</evidence>
<gene>
    <name evidence="23" type="primary">F3</name>
</gene>
<keyword evidence="15" id="KW-0449">Lipoprotein</keyword>
<feature type="domain" description="Fibronectin type-III" evidence="21">
    <location>
        <begin position="15"/>
        <end position="106"/>
    </location>
</feature>
<dbReference type="InterPro" id="IPR001187">
    <property type="entry name" value="Tissue_factor"/>
</dbReference>
<dbReference type="GO" id="GO:0005543">
    <property type="term" value="F:phospholipid binding"/>
    <property type="evidence" value="ECO:0007669"/>
    <property type="project" value="Ensembl"/>
</dbReference>
<evidence type="ECO:0000256" key="4">
    <source>
        <dbReference type="ARBA" id="ARBA00011184"/>
    </source>
</evidence>
<accession>A0A8C5KDL0</accession>
<keyword evidence="12" id="KW-0564">Palmitate</keyword>
<dbReference type="GO" id="GO:0002541">
    <property type="term" value="P:activation of plasma proteins involved in acute inflammatory response"/>
    <property type="evidence" value="ECO:0007669"/>
    <property type="project" value="Ensembl"/>
</dbReference>
<evidence type="ECO:0000256" key="8">
    <source>
        <dbReference type="ARBA" id="ARBA00022729"/>
    </source>
</evidence>
<dbReference type="AlphaFoldDB" id="A0A8C5KDL0"/>
<keyword evidence="14" id="KW-0325">Glycoprotein</keyword>
<evidence type="ECO:0000256" key="10">
    <source>
        <dbReference type="ARBA" id="ARBA00023084"/>
    </source>
</evidence>
<dbReference type="PANTHER" id="PTHR20859:SF22">
    <property type="entry name" value="TISSUE FACTOR"/>
    <property type="match status" value="1"/>
</dbReference>
<dbReference type="GO" id="GO:0001938">
    <property type="term" value="P:positive regulation of endothelial cell proliferation"/>
    <property type="evidence" value="ECO:0007669"/>
    <property type="project" value="Ensembl"/>
</dbReference>
<keyword evidence="13 17" id="KW-1015">Disulfide bond</keyword>
<dbReference type="PRINTS" id="PR00346">
    <property type="entry name" value="TISSUEFACTOR"/>
</dbReference>
<evidence type="ECO:0000256" key="16">
    <source>
        <dbReference type="PIRNR" id="PIRNR002498"/>
    </source>
</evidence>
<keyword evidence="9 19" id="KW-1133">Transmembrane helix</keyword>
<dbReference type="SUPFAM" id="SSF49265">
    <property type="entry name" value="Fibronectin type III"/>
    <property type="match status" value="2"/>
</dbReference>
<keyword evidence="7" id="KW-0356">Hemostasis</keyword>
<protein>
    <recommendedName>
        <fullName evidence="5 16">Tissue factor</fullName>
        <shortName evidence="16">TF</shortName>
    </recommendedName>
</protein>
<dbReference type="OMA" id="PINYVYT"/>
<reference evidence="23" key="2">
    <citation type="submission" date="2025-09" db="UniProtKB">
        <authorList>
            <consortium name="Ensembl"/>
        </authorList>
    </citation>
    <scope>IDENTIFICATION</scope>
</reference>
<dbReference type="GO" id="GO:2000353">
    <property type="term" value="P:positive regulation of endothelial cell apoptotic process"/>
    <property type="evidence" value="ECO:0007669"/>
    <property type="project" value="Ensembl"/>
</dbReference>
<dbReference type="PIRSF" id="PIRSF002498">
    <property type="entry name" value="Tissue_factor_3"/>
    <property type="match status" value="1"/>
</dbReference>
<dbReference type="FunFam" id="2.60.40.10:FF:000899">
    <property type="entry name" value="Tissue factor"/>
    <property type="match status" value="1"/>
</dbReference>
<dbReference type="Pfam" id="PF09294">
    <property type="entry name" value="Interfer-bind"/>
    <property type="match status" value="1"/>
</dbReference>
<evidence type="ECO:0000259" key="21">
    <source>
        <dbReference type="Pfam" id="PF01108"/>
    </source>
</evidence>
<evidence type="ECO:0000256" key="20">
    <source>
        <dbReference type="SAM" id="SignalP"/>
    </source>
</evidence>
<sequence length="289" mass="32637">MATPAPHRLPRHHAALLLGWLLAQVARAAGTPERAYNITWKSTNFKTILEWKPKPTHYVYTVQISSESGDWKSKCFSISDTECDLTDVIVQDIYQTYEARVLSLLPRSLNHTDLAVEPLFMNSPKFTPYLETKLGRPTIQSFERAGTKLNVTVQDARTLVRKNGTFLSLRQVFGKNLNYTLFYWKASSTGKKTAKTNTNGFLIDVDKMEDYCFSVQALIPSRKTNKSSPESTTECTSHGKGIFREKFFIVGSVVFVVIILIIVLSISIYKCRLARARRTAKESSLLNVA</sequence>
<dbReference type="InterPro" id="IPR036116">
    <property type="entry name" value="FN3_sf"/>
</dbReference>
<name>A0A8C5KDL0_JACJA</name>
<dbReference type="InterPro" id="IPR015373">
    <property type="entry name" value="Interferon/interleukin_rcp_dom"/>
</dbReference>
<evidence type="ECO:0000256" key="14">
    <source>
        <dbReference type="ARBA" id="ARBA00023180"/>
    </source>
</evidence>
<keyword evidence="11 19" id="KW-0472">Membrane</keyword>
<evidence type="ECO:0000256" key="1">
    <source>
        <dbReference type="ARBA" id="ARBA00002201"/>
    </source>
</evidence>
<keyword evidence="6 19" id="KW-0812">Transmembrane</keyword>
<dbReference type="GO" id="GO:0031012">
    <property type="term" value="C:extracellular matrix"/>
    <property type="evidence" value="ECO:0007669"/>
    <property type="project" value="Ensembl"/>
</dbReference>
<organism evidence="23 24">
    <name type="scientific">Jaculus jaculus</name>
    <name type="common">Lesser Egyptian jerboa</name>
    <dbReference type="NCBI Taxonomy" id="51337"/>
    <lineage>
        <taxon>Eukaryota</taxon>
        <taxon>Metazoa</taxon>
        <taxon>Chordata</taxon>
        <taxon>Craniata</taxon>
        <taxon>Vertebrata</taxon>
        <taxon>Euteleostomi</taxon>
        <taxon>Mammalia</taxon>
        <taxon>Eutheria</taxon>
        <taxon>Euarchontoglires</taxon>
        <taxon>Glires</taxon>
        <taxon>Rodentia</taxon>
        <taxon>Myomorpha</taxon>
        <taxon>Dipodoidea</taxon>
        <taxon>Dipodidae</taxon>
        <taxon>Dipodinae</taxon>
        <taxon>Jaculus</taxon>
    </lineage>
</organism>
<comment type="function">
    <text evidence="1 16">Initiates blood coagulation by forming a complex with circulating factor VII or VIIa. The [TF:VIIa] complex activates factors IX or X by specific limited proteolysis. TF plays a role in normal hemostasis by initiating the cell-surface assembly and propagation of the coagulation protease cascade.</text>
</comment>
<evidence type="ECO:0000256" key="6">
    <source>
        <dbReference type="ARBA" id="ARBA00022692"/>
    </source>
</evidence>
<evidence type="ECO:0000256" key="13">
    <source>
        <dbReference type="ARBA" id="ARBA00023157"/>
    </source>
</evidence>
<feature type="transmembrane region" description="Helical" evidence="19">
    <location>
        <begin position="247"/>
        <end position="269"/>
    </location>
</feature>
<dbReference type="Ensembl" id="ENSJJAT00000012805.1">
    <property type="protein sequence ID" value="ENSJJAP00000006412.1"/>
    <property type="gene ID" value="ENSJJAG00000011091.1"/>
</dbReference>
<dbReference type="GO" id="GO:0004896">
    <property type="term" value="F:cytokine receptor activity"/>
    <property type="evidence" value="ECO:0007669"/>
    <property type="project" value="TreeGrafter"/>
</dbReference>
<dbReference type="GO" id="GO:0007596">
    <property type="term" value="P:blood coagulation"/>
    <property type="evidence" value="ECO:0007669"/>
    <property type="project" value="UniProtKB-KW"/>
</dbReference>
<dbReference type="GO" id="GO:0009897">
    <property type="term" value="C:external side of plasma membrane"/>
    <property type="evidence" value="ECO:0007669"/>
    <property type="project" value="Ensembl"/>
</dbReference>
<evidence type="ECO:0000259" key="22">
    <source>
        <dbReference type="Pfam" id="PF09294"/>
    </source>
</evidence>
<reference evidence="23" key="1">
    <citation type="submission" date="2025-08" db="UniProtKB">
        <authorList>
            <consortium name="Ensembl"/>
        </authorList>
    </citation>
    <scope>IDENTIFICATION</scope>
</reference>
<dbReference type="GO" id="GO:0045766">
    <property type="term" value="P:positive regulation of angiogenesis"/>
    <property type="evidence" value="ECO:0007669"/>
    <property type="project" value="Ensembl"/>
</dbReference>
<evidence type="ECO:0000256" key="19">
    <source>
        <dbReference type="SAM" id="Phobius"/>
    </source>
</evidence>
<dbReference type="Pfam" id="PF01108">
    <property type="entry name" value="Tissue_fac"/>
    <property type="match status" value="1"/>
</dbReference>
<dbReference type="GO" id="GO:0002020">
    <property type="term" value="F:protease binding"/>
    <property type="evidence" value="ECO:0007669"/>
    <property type="project" value="Ensembl"/>
</dbReference>
<dbReference type="GeneTree" id="ENSGT00390000012668"/>
<keyword evidence="24" id="KW-1185">Reference proteome</keyword>
<evidence type="ECO:0000256" key="17">
    <source>
        <dbReference type="PIRSR" id="PIRSR002498-1"/>
    </source>
</evidence>
<dbReference type="GO" id="GO:0010641">
    <property type="term" value="P:positive regulation of platelet-derived growth factor receptor signaling pathway"/>
    <property type="evidence" value="ECO:0007669"/>
    <property type="project" value="Ensembl"/>
</dbReference>
<dbReference type="GO" id="GO:1905286">
    <property type="term" value="C:serine-type peptidase complex"/>
    <property type="evidence" value="ECO:0007669"/>
    <property type="project" value="Ensembl"/>
</dbReference>
<comment type="subcellular location">
    <subcellularLocation>
        <location evidence="2">Membrane</location>
        <topology evidence="2">Single-pass type I membrane protein</topology>
    </subcellularLocation>
</comment>
<dbReference type="Gene3D" id="2.60.40.10">
    <property type="entry name" value="Immunoglobulins"/>
    <property type="match status" value="2"/>
</dbReference>